<evidence type="ECO:0000313" key="1">
    <source>
        <dbReference type="EMBL" id="KAI0040777.1"/>
    </source>
</evidence>
<dbReference type="Proteomes" id="UP000814033">
    <property type="component" value="Unassembled WGS sequence"/>
</dbReference>
<proteinExistence type="predicted"/>
<protein>
    <submittedName>
        <fullName evidence="1">Succinate dehydrogenase/fumarate reductase flavoprotein</fullName>
    </submittedName>
</protein>
<name>A0ACB8RA18_9AGAM</name>
<feature type="non-terminal residue" evidence="1">
    <location>
        <position position="382"/>
    </location>
</feature>
<accession>A0ACB8RA18</accession>
<reference evidence="1" key="2">
    <citation type="journal article" date="2022" name="New Phytol.">
        <title>Evolutionary transition to the ectomycorrhizal habit in the genomes of a hyperdiverse lineage of mushroom-forming fungi.</title>
        <authorList>
            <person name="Looney B."/>
            <person name="Miyauchi S."/>
            <person name="Morin E."/>
            <person name="Drula E."/>
            <person name="Courty P.E."/>
            <person name="Kohler A."/>
            <person name="Kuo A."/>
            <person name="LaButti K."/>
            <person name="Pangilinan J."/>
            <person name="Lipzen A."/>
            <person name="Riley R."/>
            <person name="Andreopoulos W."/>
            <person name="He G."/>
            <person name="Johnson J."/>
            <person name="Nolan M."/>
            <person name="Tritt A."/>
            <person name="Barry K.W."/>
            <person name="Grigoriev I.V."/>
            <person name="Nagy L.G."/>
            <person name="Hibbett D."/>
            <person name="Henrissat B."/>
            <person name="Matheny P.B."/>
            <person name="Labbe J."/>
            <person name="Martin F.M."/>
        </authorList>
    </citation>
    <scope>NUCLEOTIDE SEQUENCE</scope>
    <source>
        <strain evidence="1">FP105234-sp</strain>
    </source>
</reference>
<comment type="caution">
    <text evidence="1">The sequence shown here is derived from an EMBL/GenBank/DDBJ whole genome shotgun (WGS) entry which is preliminary data.</text>
</comment>
<evidence type="ECO:0000313" key="2">
    <source>
        <dbReference type="Proteomes" id="UP000814033"/>
    </source>
</evidence>
<reference evidence="1" key="1">
    <citation type="submission" date="2021-02" db="EMBL/GenBank/DDBJ databases">
        <authorList>
            <consortium name="DOE Joint Genome Institute"/>
            <person name="Ahrendt S."/>
            <person name="Looney B.P."/>
            <person name="Miyauchi S."/>
            <person name="Morin E."/>
            <person name="Drula E."/>
            <person name="Courty P.E."/>
            <person name="Chicoki N."/>
            <person name="Fauchery L."/>
            <person name="Kohler A."/>
            <person name="Kuo A."/>
            <person name="Labutti K."/>
            <person name="Pangilinan J."/>
            <person name="Lipzen A."/>
            <person name="Riley R."/>
            <person name="Andreopoulos W."/>
            <person name="He G."/>
            <person name="Johnson J."/>
            <person name="Barry K.W."/>
            <person name="Grigoriev I.V."/>
            <person name="Nagy L."/>
            <person name="Hibbett D."/>
            <person name="Henrissat B."/>
            <person name="Matheny P.B."/>
            <person name="Labbe J."/>
            <person name="Martin F."/>
        </authorList>
    </citation>
    <scope>NUCLEOTIDE SEQUENCE</scope>
    <source>
        <strain evidence="1">FP105234-sp</strain>
    </source>
</reference>
<keyword evidence="2" id="KW-1185">Reference proteome</keyword>
<dbReference type="EMBL" id="MU276168">
    <property type="protein sequence ID" value="KAI0040777.1"/>
    <property type="molecule type" value="Genomic_DNA"/>
</dbReference>
<organism evidence="1 2">
    <name type="scientific">Auriscalpium vulgare</name>
    <dbReference type="NCBI Taxonomy" id="40419"/>
    <lineage>
        <taxon>Eukaryota</taxon>
        <taxon>Fungi</taxon>
        <taxon>Dikarya</taxon>
        <taxon>Basidiomycota</taxon>
        <taxon>Agaricomycotina</taxon>
        <taxon>Agaricomycetes</taxon>
        <taxon>Russulales</taxon>
        <taxon>Auriscalpiaceae</taxon>
        <taxon>Auriscalpium</taxon>
    </lineage>
</organism>
<gene>
    <name evidence="1" type="ORF">FA95DRAFT_1566106</name>
</gene>
<sequence length="382" mass="39664">MALSTQDGGVGLMRAHREALTRAGVEVRFGTRAVGLVREAGGARAVTGVVVETADGRETLAGRAVVLAAGGYEASAELRERHLGAGWSEARVRGTPYNTGDGIAIATAIGAARAGDWAGCHSTCWDAHAARDAGDRTLGNQYTKSGYPLGLMLNARGARFVDEGADFRNFTYAAYGRALLAQPGGVAFQVYDARVAMWLREEEYGDAVVRTVRADSLEGLARALAADGLEDPDALVQTVHAYNAASATPEAHGRWDPAVKDELATRGIAPPKSNWALPLDTPPFAAVKVACGITFTFGGLAVDARTAGVRDDAGACIPGLFCAGEMVGGLWYGNYPGGSGLTAGAVLGRIAGKQAAERAACQSIQDIEKTPLPSPCSFVDIL</sequence>